<feature type="binding site" evidence="17">
    <location>
        <position position="189"/>
    </location>
    <ligand>
        <name>Mg(2+)</name>
        <dbReference type="ChEBI" id="CHEBI:18420"/>
    </ligand>
</feature>
<feature type="binding site" evidence="16">
    <location>
        <position position="189"/>
    </location>
    <ligand>
        <name>thiamine diphosphate</name>
        <dbReference type="ChEBI" id="CHEBI:58937"/>
    </ligand>
</feature>
<dbReference type="AlphaFoldDB" id="A0A2U8E091"/>
<gene>
    <name evidence="21" type="primary">tkt</name>
    <name evidence="21" type="ORF">CKA38_01540</name>
</gene>
<comment type="subunit">
    <text evidence="5 19">Homodimer.</text>
</comment>
<dbReference type="NCBIfam" id="TIGR00232">
    <property type="entry name" value="tktlase_bact"/>
    <property type="match status" value="1"/>
</dbReference>
<dbReference type="GO" id="GO:0006098">
    <property type="term" value="P:pentose-phosphate shunt"/>
    <property type="evidence" value="ECO:0007669"/>
    <property type="project" value="TreeGrafter"/>
</dbReference>
<feature type="binding site" evidence="15">
    <location>
        <position position="266"/>
    </location>
    <ligand>
        <name>substrate</name>
    </ligand>
</feature>
<dbReference type="InterPro" id="IPR055152">
    <property type="entry name" value="Transketolase-like_C_2"/>
</dbReference>
<dbReference type="PANTHER" id="PTHR43522">
    <property type="entry name" value="TRANSKETOLASE"/>
    <property type="match status" value="1"/>
</dbReference>
<dbReference type="InterPro" id="IPR049557">
    <property type="entry name" value="Transketolase_CS"/>
</dbReference>
<comment type="cofactor">
    <cofactor evidence="2">
        <name>Mn(2+)</name>
        <dbReference type="ChEBI" id="CHEBI:29035"/>
    </cofactor>
</comment>
<evidence type="ECO:0000256" key="13">
    <source>
        <dbReference type="NCBIfam" id="TIGR00232"/>
    </source>
</evidence>
<dbReference type="PROSITE" id="PS00801">
    <property type="entry name" value="TRANSKETOLASE_1"/>
    <property type="match status" value="1"/>
</dbReference>
<dbReference type="EC" id="2.2.1.1" evidence="6 13"/>
<comment type="function">
    <text evidence="19">Catalyzes the transfer of a two-carbon ketol group from a ketose donor to an aldose acceptor, via a covalent intermediate with the cofactor thiamine pyrophosphate.</text>
</comment>
<evidence type="ECO:0000313" key="21">
    <source>
        <dbReference type="EMBL" id="AWI08114.1"/>
    </source>
</evidence>
<dbReference type="SUPFAM" id="SSF52922">
    <property type="entry name" value="TK C-terminal domain-like"/>
    <property type="match status" value="1"/>
</dbReference>
<dbReference type="GO" id="GO:0005829">
    <property type="term" value="C:cytosol"/>
    <property type="evidence" value="ECO:0007669"/>
    <property type="project" value="TreeGrafter"/>
</dbReference>
<evidence type="ECO:0000256" key="15">
    <source>
        <dbReference type="PIRSR" id="PIRSR605478-2"/>
    </source>
</evidence>
<feature type="binding site" evidence="15">
    <location>
        <position position="387"/>
    </location>
    <ligand>
        <name>substrate</name>
    </ligand>
</feature>
<dbReference type="InterPro" id="IPR009014">
    <property type="entry name" value="Transketo_C/PFOR_II"/>
</dbReference>
<evidence type="ECO:0000256" key="11">
    <source>
        <dbReference type="ARBA" id="ARBA00023052"/>
    </source>
</evidence>
<dbReference type="PROSITE" id="PS00802">
    <property type="entry name" value="TRANSKETOLASE_2"/>
    <property type="match status" value="1"/>
</dbReference>
<evidence type="ECO:0000259" key="20">
    <source>
        <dbReference type="SMART" id="SM00861"/>
    </source>
</evidence>
<evidence type="ECO:0000256" key="19">
    <source>
        <dbReference type="RuleBase" id="RU004996"/>
    </source>
</evidence>
<feature type="binding site" evidence="17">
    <location>
        <position position="159"/>
    </location>
    <ligand>
        <name>Mg(2+)</name>
        <dbReference type="ChEBI" id="CHEBI:18420"/>
    </ligand>
</feature>
<comment type="catalytic activity">
    <reaction evidence="12 19">
        <text>D-sedoheptulose 7-phosphate + D-glyceraldehyde 3-phosphate = aldehydo-D-ribose 5-phosphate + D-xylulose 5-phosphate</text>
        <dbReference type="Rhea" id="RHEA:10508"/>
        <dbReference type="ChEBI" id="CHEBI:57483"/>
        <dbReference type="ChEBI" id="CHEBI:57737"/>
        <dbReference type="ChEBI" id="CHEBI:58273"/>
        <dbReference type="ChEBI" id="CHEBI:59776"/>
        <dbReference type="EC" id="2.2.1.1"/>
    </reaction>
</comment>
<feature type="active site" description="Proton donor" evidence="14">
    <location>
        <position position="414"/>
    </location>
</feature>
<evidence type="ECO:0000256" key="14">
    <source>
        <dbReference type="PIRSR" id="PIRSR605478-1"/>
    </source>
</evidence>
<evidence type="ECO:0000256" key="2">
    <source>
        <dbReference type="ARBA" id="ARBA00001936"/>
    </source>
</evidence>
<dbReference type="GO" id="GO:0004802">
    <property type="term" value="F:transketolase activity"/>
    <property type="evidence" value="ECO:0007669"/>
    <property type="project" value="UniProtKB-UniRule"/>
</dbReference>
<feature type="site" description="Important for catalytic activity" evidence="18">
    <location>
        <position position="266"/>
    </location>
</feature>
<dbReference type="Proteomes" id="UP000244896">
    <property type="component" value="Chromosome"/>
</dbReference>
<feature type="binding site" evidence="15">
    <location>
        <position position="30"/>
    </location>
    <ligand>
        <name>substrate</name>
    </ligand>
</feature>
<reference evidence="21 22" key="1">
    <citation type="journal article" date="2018" name="Syst. Appl. Microbiol.">
        <title>Ereboglobus luteus gen. nov. sp. nov. from cockroach guts, and new insights into the oxygen relationship of the genera Opitutus and Didymococcus (Verrucomicrobia: Opitutaceae).</title>
        <authorList>
            <person name="Tegtmeier D."/>
            <person name="Belitz A."/>
            <person name="Radek R."/>
            <person name="Heimerl T."/>
            <person name="Brune A."/>
        </authorList>
    </citation>
    <scope>NUCLEOTIDE SEQUENCE [LARGE SCALE GENOMIC DNA]</scope>
    <source>
        <strain evidence="21 22">Ho45</strain>
    </source>
</reference>
<evidence type="ECO:0000256" key="10">
    <source>
        <dbReference type="ARBA" id="ARBA00022842"/>
    </source>
</evidence>
<dbReference type="InterPro" id="IPR029061">
    <property type="entry name" value="THDP-binding"/>
</dbReference>
<dbReference type="KEGG" id="elut:CKA38_01540"/>
<comment type="cofactor">
    <cofactor evidence="3">
        <name>Co(2+)</name>
        <dbReference type="ChEBI" id="CHEBI:48828"/>
    </cofactor>
</comment>
<dbReference type="InterPro" id="IPR005474">
    <property type="entry name" value="Transketolase_N"/>
</dbReference>
<dbReference type="RefSeq" id="WP_108823921.1">
    <property type="nucleotide sequence ID" value="NZ_CP023004.1"/>
</dbReference>
<comment type="cofactor">
    <cofactor evidence="19">
        <name>Mg(2+)</name>
        <dbReference type="ChEBI" id="CHEBI:18420"/>
    </cofactor>
    <cofactor evidence="19">
        <name>Ca(2+)</name>
        <dbReference type="ChEBI" id="CHEBI:29108"/>
    </cofactor>
    <cofactor evidence="19">
        <name>Mn(2+)</name>
        <dbReference type="ChEBI" id="CHEBI:29035"/>
    </cofactor>
    <cofactor evidence="19">
        <name>Co(2+)</name>
        <dbReference type="ChEBI" id="CHEBI:48828"/>
    </cofactor>
    <text evidence="19">Binds 1 Mg(2+) ion per subunit. Can also utilize other divalent metal cations, such as Ca(2+), Mn(2+) and Co(2+).</text>
</comment>
<keyword evidence="9 19" id="KW-0106">Calcium</keyword>
<evidence type="ECO:0000256" key="5">
    <source>
        <dbReference type="ARBA" id="ARBA00011738"/>
    </source>
</evidence>
<dbReference type="PANTHER" id="PTHR43522:SF10">
    <property type="entry name" value="TRANSKETOLASE"/>
    <property type="match status" value="1"/>
</dbReference>
<dbReference type="FunFam" id="3.40.50.970:FF:000045">
    <property type="entry name" value="Transketolase"/>
    <property type="match status" value="1"/>
</dbReference>
<feature type="binding site" evidence="15">
    <location>
        <position position="472"/>
    </location>
    <ligand>
        <name>substrate</name>
    </ligand>
</feature>
<evidence type="ECO:0000256" key="7">
    <source>
        <dbReference type="ARBA" id="ARBA00022679"/>
    </source>
</evidence>
<sequence>MALETNLLAKAANQARGLAIDAVHKCSSGHLGLPLGCAEIGAVLYGSALQHNPADPKWLNRDRFVLSGGHGSMFLYAWLHMSGYDLPLDEVKNFRQLHSKTPGHPEFDETPGVEATTGPLGQGIANAVGYAVSGKMAEARFNTPEHTIFDNHIITLAGDGCMQEGVAMEAAAFAGFQGLDNLILIYDSNDVTLDAMADKSQNENTAARFKAIGWDVITLAEGHDIAAINKAVNKAKKAKTGKPQLIIAKTIIGKGIPEVEGTSKGHGEGGAKFADAARAGLGLPADQLFHVSDDVKAYFANHKKRLVRAYNKWGKTYKAWREANPDKAAILDSRNTPVSAAHLAENVIPMFAADAKLATRAAGKEILQPLAAELPLLVSGSADLYGSTLNYIAASTDFDKTNRAGRNIRYGIREHAMAAINNGIAYDGIFRTSCATFLVFADYSRPSMRIAALAKLPVTYIYTHDSVGVGEDGPTHQPVETVSGLRVIPNMDVIRPADPEETAGAFAAALERTDGPTLLALTRQALPMLNDIPPHIRRAGVLKGGYVAIQETAPLTHILLAAGSEVQHAVAAAKILGPGARVVSMPSFKRFNEQPKEYRDSILPPDCRKRVSIEAGVTALWREYVGLDGICIGIDRFGISAPGGTVMKELGITPEAVVTAAQSL</sequence>
<evidence type="ECO:0000256" key="1">
    <source>
        <dbReference type="ARBA" id="ARBA00001913"/>
    </source>
</evidence>
<feature type="site" description="Important for catalytic activity" evidence="18">
    <location>
        <position position="30"/>
    </location>
</feature>
<evidence type="ECO:0000256" key="6">
    <source>
        <dbReference type="ARBA" id="ARBA00013152"/>
    </source>
</evidence>
<name>A0A2U8E091_9BACT</name>
<organism evidence="21 22">
    <name type="scientific">Ereboglobus luteus</name>
    <dbReference type="NCBI Taxonomy" id="1796921"/>
    <lineage>
        <taxon>Bacteria</taxon>
        <taxon>Pseudomonadati</taxon>
        <taxon>Verrucomicrobiota</taxon>
        <taxon>Opitutia</taxon>
        <taxon>Opitutales</taxon>
        <taxon>Opitutaceae</taxon>
        <taxon>Ereboglobus</taxon>
    </lineage>
</organism>
<dbReference type="SMART" id="SM00861">
    <property type="entry name" value="Transket_pyr"/>
    <property type="match status" value="1"/>
</dbReference>
<feature type="domain" description="Transketolase-like pyrimidine-binding" evidence="20">
    <location>
        <begin position="357"/>
        <end position="528"/>
    </location>
</feature>
<evidence type="ECO:0000256" key="3">
    <source>
        <dbReference type="ARBA" id="ARBA00001941"/>
    </source>
</evidence>
<feature type="binding site" evidence="15">
    <location>
        <position position="360"/>
    </location>
    <ligand>
        <name>substrate</name>
    </ligand>
</feature>
<dbReference type="GO" id="GO:0046872">
    <property type="term" value="F:metal ion binding"/>
    <property type="evidence" value="ECO:0007669"/>
    <property type="project" value="UniProtKB-KW"/>
</dbReference>
<feature type="binding site" evidence="16">
    <location>
        <position position="440"/>
    </location>
    <ligand>
        <name>thiamine diphosphate</name>
        <dbReference type="ChEBI" id="CHEBI:58937"/>
    </ligand>
</feature>
<evidence type="ECO:0000256" key="8">
    <source>
        <dbReference type="ARBA" id="ARBA00022723"/>
    </source>
</evidence>
<keyword evidence="11 16" id="KW-0786">Thiamine pyrophosphate</keyword>
<accession>A0A2U8E091</accession>
<dbReference type="InterPro" id="IPR005475">
    <property type="entry name" value="Transketolase-like_Pyr-bd"/>
</dbReference>
<evidence type="ECO:0000256" key="17">
    <source>
        <dbReference type="PIRSR" id="PIRSR605478-4"/>
    </source>
</evidence>
<dbReference type="FunFam" id="3.40.50.970:FF:000004">
    <property type="entry name" value="Transketolase"/>
    <property type="match status" value="1"/>
</dbReference>
<evidence type="ECO:0000256" key="9">
    <source>
        <dbReference type="ARBA" id="ARBA00022837"/>
    </source>
</evidence>
<dbReference type="Pfam" id="PF02779">
    <property type="entry name" value="Transket_pyr"/>
    <property type="match status" value="1"/>
</dbReference>
<feature type="binding site" evidence="15">
    <location>
        <position position="476"/>
    </location>
    <ligand>
        <name>substrate</name>
    </ligand>
</feature>
<dbReference type="InterPro" id="IPR033247">
    <property type="entry name" value="Transketolase_fam"/>
</dbReference>
<proteinExistence type="inferred from homology"/>
<dbReference type="Pfam" id="PF22613">
    <property type="entry name" value="Transketolase_C_1"/>
    <property type="match status" value="1"/>
</dbReference>
<dbReference type="Gene3D" id="3.40.50.920">
    <property type="match status" value="1"/>
</dbReference>
<dbReference type="EMBL" id="CP023004">
    <property type="protein sequence ID" value="AWI08114.1"/>
    <property type="molecule type" value="Genomic_DNA"/>
</dbReference>
<dbReference type="CDD" id="cd07033">
    <property type="entry name" value="TPP_PYR_DXS_TK_like"/>
    <property type="match status" value="1"/>
</dbReference>
<feature type="binding site" evidence="16">
    <location>
        <position position="160"/>
    </location>
    <ligand>
        <name>thiamine diphosphate</name>
        <dbReference type="ChEBI" id="CHEBI:58937"/>
    </ligand>
</feature>
<dbReference type="Gene3D" id="3.40.50.970">
    <property type="match status" value="2"/>
</dbReference>
<comment type="cofactor">
    <cofactor evidence="17">
        <name>Mg(2+)</name>
        <dbReference type="ChEBI" id="CHEBI:18420"/>
    </cofactor>
    <text evidence="17">Binds 1 Mg(2+) ion per subunit. Can also utilize other divalent metal cations, such as Ca(2+), Mn(2+) and Co(2+).</text>
</comment>
<protein>
    <recommendedName>
        <fullName evidence="6 13">Transketolase</fullName>
        <ecNumber evidence="6 13">2.2.1.1</ecNumber>
    </recommendedName>
</protein>
<feature type="binding site" evidence="17">
    <location>
        <position position="191"/>
    </location>
    <ligand>
        <name>Mg(2+)</name>
        <dbReference type="ChEBI" id="CHEBI:18420"/>
    </ligand>
</feature>
<evidence type="ECO:0000256" key="16">
    <source>
        <dbReference type="PIRSR" id="PIRSR605478-3"/>
    </source>
</evidence>
<dbReference type="InterPro" id="IPR005478">
    <property type="entry name" value="Transketolase_bac-like"/>
</dbReference>
<dbReference type="InterPro" id="IPR020826">
    <property type="entry name" value="Transketolase_BS"/>
</dbReference>
<dbReference type="OrthoDB" id="8732661at2"/>
<feature type="binding site" evidence="16">
    <location>
        <position position="266"/>
    </location>
    <ligand>
        <name>thiamine diphosphate</name>
        <dbReference type="ChEBI" id="CHEBI:58937"/>
    </ligand>
</feature>
<comment type="cofactor">
    <cofactor evidence="1">
        <name>Ca(2+)</name>
        <dbReference type="ChEBI" id="CHEBI:29108"/>
    </cofactor>
</comment>
<dbReference type="SUPFAM" id="SSF52518">
    <property type="entry name" value="Thiamin diphosphate-binding fold (THDP-binding)"/>
    <property type="match status" value="2"/>
</dbReference>
<keyword evidence="8 17" id="KW-0479">Metal-binding</keyword>
<keyword evidence="22" id="KW-1185">Reference proteome</keyword>
<dbReference type="CDD" id="cd02012">
    <property type="entry name" value="TPP_TK"/>
    <property type="match status" value="1"/>
</dbReference>
<dbReference type="FunFam" id="3.40.50.920:FF:000003">
    <property type="entry name" value="Transketolase"/>
    <property type="match status" value="1"/>
</dbReference>
<evidence type="ECO:0000256" key="18">
    <source>
        <dbReference type="PIRSR" id="PIRSR605478-5"/>
    </source>
</evidence>
<evidence type="ECO:0000313" key="22">
    <source>
        <dbReference type="Proteomes" id="UP000244896"/>
    </source>
</evidence>
<feature type="binding site" evidence="15">
    <location>
        <position position="523"/>
    </location>
    <ligand>
        <name>substrate</name>
    </ligand>
</feature>
<keyword evidence="7 19" id="KW-0808">Transferase</keyword>
<comment type="similarity">
    <text evidence="4 19">Belongs to the transketolase family.</text>
</comment>
<evidence type="ECO:0000256" key="12">
    <source>
        <dbReference type="ARBA" id="ARBA00049473"/>
    </source>
</evidence>
<keyword evidence="10 17" id="KW-0460">Magnesium</keyword>
<feature type="binding site" evidence="15">
    <location>
        <position position="464"/>
    </location>
    <ligand>
        <name>substrate</name>
    </ligand>
</feature>
<dbReference type="Pfam" id="PF00456">
    <property type="entry name" value="Transketolase_N"/>
    <property type="match status" value="1"/>
</dbReference>
<feature type="binding site" evidence="16">
    <location>
        <position position="70"/>
    </location>
    <ligand>
        <name>thiamine diphosphate</name>
        <dbReference type="ChEBI" id="CHEBI:58937"/>
    </ligand>
</feature>
<evidence type="ECO:0000256" key="4">
    <source>
        <dbReference type="ARBA" id="ARBA00007131"/>
    </source>
</evidence>
<comment type="cofactor">
    <cofactor evidence="16">
        <name>thiamine diphosphate</name>
        <dbReference type="ChEBI" id="CHEBI:58937"/>
    </cofactor>
    <text evidence="16">Binds 1 thiamine pyrophosphate per subunit. During the reaction, the substrate forms a covalent intermediate with the cofactor.</text>
</comment>
<feature type="binding site" evidence="16">
    <location>
        <begin position="118"/>
        <end position="120"/>
    </location>
    <ligand>
        <name>thiamine diphosphate</name>
        <dbReference type="ChEBI" id="CHEBI:58937"/>
    </ligand>
</feature>